<evidence type="ECO:0000313" key="4">
    <source>
        <dbReference type="Proteomes" id="UP000075901"/>
    </source>
</evidence>
<keyword evidence="1" id="KW-0862">Zinc</keyword>
<evidence type="ECO:0000259" key="2">
    <source>
        <dbReference type="PROSITE" id="PS50158"/>
    </source>
</evidence>
<dbReference type="PROSITE" id="PS50158">
    <property type="entry name" value="ZF_CCHC"/>
    <property type="match status" value="1"/>
</dbReference>
<dbReference type="SUPFAM" id="SSF57756">
    <property type="entry name" value="Retrovirus zinc finger-like domains"/>
    <property type="match status" value="1"/>
</dbReference>
<dbReference type="GO" id="GO:0003676">
    <property type="term" value="F:nucleic acid binding"/>
    <property type="evidence" value="ECO:0007669"/>
    <property type="project" value="InterPro"/>
</dbReference>
<dbReference type="GO" id="GO:0008270">
    <property type="term" value="F:zinc ion binding"/>
    <property type="evidence" value="ECO:0007669"/>
    <property type="project" value="UniProtKB-KW"/>
</dbReference>
<accession>A0A182SBD8</accession>
<feature type="domain" description="CCHC-type" evidence="2">
    <location>
        <begin position="181"/>
        <end position="196"/>
    </location>
</feature>
<keyword evidence="1" id="KW-0479">Metal-binding</keyword>
<reference evidence="4" key="1">
    <citation type="submission" date="2013-09" db="EMBL/GenBank/DDBJ databases">
        <title>The Genome Sequence of Anopheles maculatus species B.</title>
        <authorList>
            <consortium name="The Broad Institute Genomics Platform"/>
            <person name="Neafsey D.E."/>
            <person name="Besansky N."/>
            <person name="Howell P."/>
            <person name="Walton C."/>
            <person name="Young S.K."/>
            <person name="Zeng Q."/>
            <person name="Gargeya S."/>
            <person name="Fitzgerald M."/>
            <person name="Haas B."/>
            <person name="Abouelleil A."/>
            <person name="Allen A.W."/>
            <person name="Alvarado L."/>
            <person name="Arachchi H.M."/>
            <person name="Berlin A.M."/>
            <person name="Chapman S.B."/>
            <person name="Gainer-Dewar J."/>
            <person name="Goldberg J."/>
            <person name="Griggs A."/>
            <person name="Gujja S."/>
            <person name="Hansen M."/>
            <person name="Howarth C."/>
            <person name="Imamovic A."/>
            <person name="Ireland A."/>
            <person name="Larimer J."/>
            <person name="McCowan C."/>
            <person name="Murphy C."/>
            <person name="Pearson M."/>
            <person name="Poon T.W."/>
            <person name="Priest M."/>
            <person name="Roberts A."/>
            <person name="Saif S."/>
            <person name="Shea T."/>
            <person name="Sisk P."/>
            <person name="Sykes S."/>
            <person name="Wortman J."/>
            <person name="Nusbaum C."/>
            <person name="Birren B."/>
        </authorList>
    </citation>
    <scope>NUCLEOTIDE SEQUENCE [LARGE SCALE GENOMIC DNA]</scope>
    <source>
        <strain evidence="4">maculatus3</strain>
    </source>
</reference>
<dbReference type="InterPro" id="IPR036875">
    <property type="entry name" value="Znf_CCHC_sf"/>
</dbReference>
<dbReference type="VEuPathDB" id="VectorBase:AMAM003393"/>
<keyword evidence="4" id="KW-1185">Reference proteome</keyword>
<protein>
    <recommendedName>
        <fullName evidence="2">CCHC-type domain-containing protein</fullName>
    </recommendedName>
</protein>
<proteinExistence type="predicted"/>
<evidence type="ECO:0000313" key="3">
    <source>
        <dbReference type="EnsemblMetazoa" id="AMAM003393-PA"/>
    </source>
</evidence>
<dbReference type="EnsemblMetazoa" id="AMAM003393-RA">
    <property type="protein sequence ID" value="AMAM003393-PA"/>
    <property type="gene ID" value="AMAM003393"/>
</dbReference>
<sequence>MPEAILVSSSDAKEDVLRRLKQDTKLKVFGEKVERVRRTRLDDLIFELKSGEKASEFKSLVEESVGVSGKVRVLNQTETVECRDVDLEAKAEQVVAAFREQFDCGSICLEAKLKPSFNGTQTAYVKLPAELAATVIQAGKVKIEWSSCPVRILPPNRRCFRCWATDHISRDCKGPDRSELCLRCGEKGHQARSCRQAPRCVLCAPGANKHQTSGPLCPAAEKSLSWR</sequence>
<reference evidence="3" key="2">
    <citation type="submission" date="2020-05" db="UniProtKB">
        <authorList>
            <consortium name="EnsemblMetazoa"/>
        </authorList>
    </citation>
    <scope>IDENTIFICATION</scope>
    <source>
        <strain evidence="3">maculatus3</strain>
    </source>
</reference>
<organism evidence="3 4">
    <name type="scientific">Anopheles maculatus</name>
    <dbReference type="NCBI Taxonomy" id="74869"/>
    <lineage>
        <taxon>Eukaryota</taxon>
        <taxon>Metazoa</taxon>
        <taxon>Ecdysozoa</taxon>
        <taxon>Arthropoda</taxon>
        <taxon>Hexapoda</taxon>
        <taxon>Insecta</taxon>
        <taxon>Pterygota</taxon>
        <taxon>Neoptera</taxon>
        <taxon>Endopterygota</taxon>
        <taxon>Diptera</taxon>
        <taxon>Nematocera</taxon>
        <taxon>Culicoidea</taxon>
        <taxon>Culicidae</taxon>
        <taxon>Anophelinae</taxon>
        <taxon>Anopheles</taxon>
        <taxon>Anopheles maculatus group</taxon>
    </lineage>
</organism>
<dbReference type="InterPro" id="IPR001878">
    <property type="entry name" value="Znf_CCHC"/>
</dbReference>
<dbReference type="Pfam" id="PF00098">
    <property type="entry name" value="zf-CCHC"/>
    <property type="match status" value="1"/>
</dbReference>
<dbReference type="AlphaFoldDB" id="A0A182SBD8"/>
<dbReference type="SMART" id="SM00343">
    <property type="entry name" value="ZnF_C2HC"/>
    <property type="match status" value="2"/>
</dbReference>
<evidence type="ECO:0000256" key="1">
    <source>
        <dbReference type="PROSITE-ProRule" id="PRU00047"/>
    </source>
</evidence>
<keyword evidence="1" id="KW-0863">Zinc-finger</keyword>
<name>A0A182SBD8_9DIPT</name>
<dbReference type="Gene3D" id="4.10.60.10">
    <property type="entry name" value="Zinc finger, CCHC-type"/>
    <property type="match status" value="1"/>
</dbReference>
<dbReference type="Proteomes" id="UP000075901">
    <property type="component" value="Unassembled WGS sequence"/>
</dbReference>